<proteinExistence type="predicted"/>
<sequence length="109" mass="12146">MHSLLKKTGTSINFCCCLVLIMCLSLVSKHWGSSTFTNHFPHAVDSQVTVLNYVLFMPWNVIGNMKSAATQTLQNHTEVYLSVFLNKVKEQCMSSLSGINSCRQVTKAC</sequence>
<reference evidence="2" key="1">
    <citation type="submission" date="2021-09" db="EMBL/GenBank/DDBJ databases">
        <title>The genome of Mauremys mutica provides insights into the evolution of semi-aquatic lifestyle.</title>
        <authorList>
            <person name="Gong S."/>
            <person name="Gao Y."/>
        </authorList>
    </citation>
    <scope>NUCLEOTIDE SEQUENCE</scope>
    <source>
        <strain evidence="2">MM-2020</strain>
        <tissue evidence="2">Muscle</tissue>
    </source>
</reference>
<gene>
    <name evidence="2" type="ORF">KIL84_013663</name>
</gene>
<dbReference type="Proteomes" id="UP000827986">
    <property type="component" value="Unassembled WGS sequence"/>
</dbReference>
<dbReference type="EMBL" id="JAHDVG010000485">
    <property type="protein sequence ID" value="KAH1169073.1"/>
    <property type="molecule type" value="Genomic_DNA"/>
</dbReference>
<dbReference type="AlphaFoldDB" id="A0A9D3WXB6"/>
<comment type="caution">
    <text evidence="2">The sequence shown here is derived from an EMBL/GenBank/DDBJ whole genome shotgun (WGS) entry which is preliminary data.</text>
</comment>
<protein>
    <submittedName>
        <fullName evidence="2">Uncharacterized protein</fullName>
    </submittedName>
</protein>
<keyword evidence="3" id="KW-1185">Reference proteome</keyword>
<evidence type="ECO:0000313" key="2">
    <source>
        <dbReference type="EMBL" id="KAH1169073.1"/>
    </source>
</evidence>
<organism evidence="2 3">
    <name type="scientific">Mauremys mutica</name>
    <name type="common">yellowpond turtle</name>
    <dbReference type="NCBI Taxonomy" id="74926"/>
    <lineage>
        <taxon>Eukaryota</taxon>
        <taxon>Metazoa</taxon>
        <taxon>Chordata</taxon>
        <taxon>Craniata</taxon>
        <taxon>Vertebrata</taxon>
        <taxon>Euteleostomi</taxon>
        <taxon>Archelosauria</taxon>
        <taxon>Testudinata</taxon>
        <taxon>Testudines</taxon>
        <taxon>Cryptodira</taxon>
        <taxon>Durocryptodira</taxon>
        <taxon>Testudinoidea</taxon>
        <taxon>Geoemydidae</taxon>
        <taxon>Geoemydinae</taxon>
        <taxon>Mauremys</taxon>
    </lineage>
</organism>
<evidence type="ECO:0000313" key="3">
    <source>
        <dbReference type="Proteomes" id="UP000827986"/>
    </source>
</evidence>
<accession>A0A9D3WXB6</accession>
<name>A0A9D3WXB6_9SAUR</name>
<feature type="signal peptide" evidence="1">
    <location>
        <begin position="1"/>
        <end position="32"/>
    </location>
</feature>
<feature type="chain" id="PRO_5038382268" evidence="1">
    <location>
        <begin position="33"/>
        <end position="109"/>
    </location>
</feature>
<evidence type="ECO:0000256" key="1">
    <source>
        <dbReference type="SAM" id="SignalP"/>
    </source>
</evidence>
<keyword evidence="1" id="KW-0732">Signal</keyword>